<evidence type="ECO:0000313" key="2">
    <source>
        <dbReference type="Proteomes" id="UP000319252"/>
    </source>
</evidence>
<accession>A0A564RWD9</accession>
<organism evidence="1 2">
    <name type="scientific">Bifidobacterium longum subsp. infantis</name>
    <dbReference type="NCBI Taxonomy" id="1682"/>
    <lineage>
        <taxon>Bacteria</taxon>
        <taxon>Bacillati</taxon>
        <taxon>Actinomycetota</taxon>
        <taxon>Actinomycetes</taxon>
        <taxon>Bifidobacteriales</taxon>
        <taxon>Bifidobacteriaceae</taxon>
        <taxon>Bifidobacterium</taxon>
    </lineage>
</organism>
<evidence type="ECO:0000313" key="1">
    <source>
        <dbReference type="EMBL" id="VUW82506.1"/>
    </source>
</evidence>
<dbReference type="AlphaFoldDB" id="A0A564RWD9"/>
<reference evidence="1 2" key="1">
    <citation type="submission" date="2019-07" db="EMBL/GenBank/DDBJ databases">
        <authorList>
            <person name="Chang H.-W."/>
            <person name="Raman A."/>
            <person name="Venkatesh S."/>
            <person name="Gehrig J."/>
        </authorList>
    </citation>
    <scope>NUCLEOTIDE SEQUENCE [LARGE SCALE GENOMIC DNA]</scope>
    <source>
        <strain evidence="1">B.longum_ssp_infantis_4</strain>
    </source>
</reference>
<name>A0A564RWD9_BIFLI</name>
<sequence length="184" mass="20162">MPFTHKNPNRTVIVRGGKPTNCSKLPASISINDEGTCVQVPLLSGDRVFWTVSEDEVLLSDSASRLASITNADLDLERIVMDLLPSLPDSLRGDKSPWRNIHSIPAATILHLDKSNRPRYTRAEPSPAKHVPSNEILASLRSRFLTIADEWRNEAPLSADVSGGVDSAAITYVFASEGVRMPLY</sequence>
<gene>
    <name evidence="1" type="ORF">BLONGUMMC1_00666</name>
</gene>
<dbReference type="Proteomes" id="UP000319252">
    <property type="component" value="Unassembled WGS sequence"/>
</dbReference>
<evidence type="ECO:0008006" key="3">
    <source>
        <dbReference type="Google" id="ProtNLM"/>
    </source>
</evidence>
<protein>
    <recommendedName>
        <fullName evidence="3">Asparagine synthase</fullName>
    </recommendedName>
</protein>
<dbReference type="EMBL" id="CABHML010000029">
    <property type="protein sequence ID" value="VUW82506.1"/>
    <property type="molecule type" value="Genomic_DNA"/>
</dbReference>
<proteinExistence type="predicted"/>